<evidence type="ECO:0000256" key="1">
    <source>
        <dbReference type="ARBA" id="ARBA00004418"/>
    </source>
</evidence>
<evidence type="ECO:0000256" key="7">
    <source>
        <dbReference type="SAM" id="SignalP"/>
    </source>
</evidence>
<dbReference type="RefSeq" id="WP_184081809.1">
    <property type="nucleotide sequence ID" value="NZ_JACIJP010000009.1"/>
</dbReference>
<gene>
    <name evidence="9" type="ORF">FHS92_003358</name>
</gene>
<dbReference type="EMBL" id="JACIJP010000009">
    <property type="protein sequence ID" value="MBB6125594.1"/>
    <property type="molecule type" value="Genomic_DNA"/>
</dbReference>
<dbReference type="Proteomes" id="UP000552700">
    <property type="component" value="Unassembled WGS sequence"/>
</dbReference>
<comment type="caution">
    <text evidence="9">The sequence shown here is derived from an EMBL/GenBank/DDBJ whole genome shotgun (WGS) entry which is preliminary data.</text>
</comment>
<feature type="domain" description="CopC" evidence="8">
    <location>
        <begin position="24"/>
        <end position="125"/>
    </location>
</feature>
<dbReference type="GO" id="GO:0006825">
    <property type="term" value="P:copper ion transport"/>
    <property type="evidence" value="ECO:0007669"/>
    <property type="project" value="InterPro"/>
</dbReference>
<evidence type="ECO:0000256" key="3">
    <source>
        <dbReference type="ARBA" id="ARBA00022723"/>
    </source>
</evidence>
<reference evidence="9 10" key="1">
    <citation type="submission" date="2020-08" db="EMBL/GenBank/DDBJ databases">
        <title>Genomic Encyclopedia of Type Strains, Phase IV (KMG-IV): sequencing the most valuable type-strain genomes for metagenomic binning, comparative biology and taxonomic classification.</title>
        <authorList>
            <person name="Goeker M."/>
        </authorList>
    </citation>
    <scope>NUCLEOTIDE SEQUENCE [LARGE SCALE GENOMIC DNA]</scope>
    <source>
        <strain evidence="9 10">DSM 102255</strain>
    </source>
</reference>
<keyword evidence="5" id="KW-0574">Periplasm</keyword>
<dbReference type="Pfam" id="PF04234">
    <property type="entry name" value="CopC"/>
    <property type="match status" value="1"/>
</dbReference>
<dbReference type="InterPro" id="IPR014756">
    <property type="entry name" value="Ig_E-set"/>
</dbReference>
<dbReference type="InterPro" id="IPR047685">
    <property type="entry name" value="CopC-like"/>
</dbReference>
<dbReference type="GO" id="GO:0005886">
    <property type="term" value="C:plasma membrane"/>
    <property type="evidence" value="ECO:0007669"/>
    <property type="project" value="TreeGrafter"/>
</dbReference>
<evidence type="ECO:0000259" key="8">
    <source>
        <dbReference type="Pfam" id="PF04234"/>
    </source>
</evidence>
<evidence type="ECO:0000313" key="10">
    <source>
        <dbReference type="Proteomes" id="UP000552700"/>
    </source>
</evidence>
<dbReference type="GO" id="GO:0046688">
    <property type="term" value="P:response to copper ion"/>
    <property type="evidence" value="ECO:0007669"/>
    <property type="project" value="InterPro"/>
</dbReference>
<evidence type="ECO:0000256" key="2">
    <source>
        <dbReference type="ARBA" id="ARBA00010509"/>
    </source>
</evidence>
<dbReference type="AlphaFoldDB" id="A0A841J465"/>
<dbReference type="PANTHER" id="PTHR34820:SF4">
    <property type="entry name" value="INNER MEMBRANE PROTEIN YEBZ"/>
    <property type="match status" value="1"/>
</dbReference>
<organism evidence="9 10">
    <name type="scientific">Sphingobium subterraneum</name>
    <dbReference type="NCBI Taxonomy" id="627688"/>
    <lineage>
        <taxon>Bacteria</taxon>
        <taxon>Pseudomonadati</taxon>
        <taxon>Pseudomonadota</taxon>
        <taxon>Alphaproteobacteria</taxon>
        <taxon>Sphingomonadales</taxon>
        <taxon>Sphingomonadaceae</taxon>
        <taxon>Sphingobium</taxon>
    </lineage>
</organism>
<dbReference type="Gene3D" id="2.60.40.1220">
    <property type="match status" value="1"/>
</dbReference>
<sequence>MFRKALYVLALTSAAFSATAAMAHPRLIGATPAANATVAAPTRIQLTFSENLVGQFSGIDLTMTEMPGMKMGPMKINGVAATVAPDGKTLVVALARPLARGTYKLNYHVVSADTHRIQGTYTFKVN</sequence>
<keyword evidence="4 7" id="KW-0732">Signal</keyword>
<protein>
    <recommendedName>
        <fullName evidence="8">CopC domain-containing protein</fullName>
    </recommendedName>
</protein>
<dbReference type="InterPro" id="IPR014755">
    <property type="entry name" value="Cu-Rt/internalin_Ig-like"/>
</dbReference>
<dbReference type="NCBIfam" id="NF033814">
    <property type="entry name" value="copper_CopC"/>
    <property type="match status" value="1"/>
</dbReference>
<feature type="chain" id="PRO_5032470034" description="CopC domain-containing protein" evidence="7">
    <location>
        <begin position="21"/>
        <end position="126"/>
    </location>
</feature>
<dbReference type="InterPro" id="IPR032694">
    <property type="entry name" value="CopC/D"/>
</dbReference>
<keyword evidence="10" id="KW-1185">Reference proteome</keyword>
<dbReference type="SUPFAM" id="SSF81296">
    <property type="entry name" value="E set domains"/>
    <property type="match status" value="1"/>
</dbReference>
<keyword evidence="3" id="KW-0479">Metal-binding</keyword>
<evidence type="ECO:0000256" key="6">
    <source>
        <dbReference type="ARBA" id="ARBA00023008"/>
    </source>
</evidence>
<dbReference type="InterPro" id="IPR007348">
    <property type="entry name" value="CopC_dom"/>
</dbReference>
<name>A0A841J465_9SPHN</name>
<evidence type="ECO:0000256" key="4">
    <source>
        <dbReference type="ARBA" id="ARBA00022729"/>
    </source>
</evidence>
<dbReference type="GO" id="GO:0042597">
    <property type="term" value="C:periplasmic space"/>
    <property type="evidence" value="ECO:0007669"/>
    <property type="project" value="UniProtKB-SubCell"/>
</dbReference>
<feature type="signal peptide" evidence="7">
    <location>
        <begin position="1"/>
        <end position="20"/>
    </location>
</feature>
<evidence type="ECO:0000256" key="5">
    <source>
        <dbReference type="ARBA" id="ARBA00022764"/>
    </source>
</evidence>
<proteinExistence type="inferred from homology"/>
<evidence type="ECO:0000313" key="9">
    <source>
        <dbReference type="EMBL" id="MBB6125594.1"/>
    </source>
</evidence>
<keyword evidence="6" id="KW-0186">Copper</keyword>
<accession>A0A841J465</accession>
<comment type="similarity">
    <text evidence="2">Belongs to the CopC family.</text>
</comment>
<dbReference type="GO" id="GO:0005507">
    <property type="term" value="F:copper ion binding"/>
    <property type="evidence" value="ECO:0007669"/>
    <property type="project" value="InterPro"/>
</dbReference>
<comment type="subcellular location">
    <subcellularLocation>
        <location evidence="1">Periplasm</location>
    </subcellularLocation>
</comment>
<dbReference type="PANTHER" id="PTHR34820">
    <property type="entry name" value="INNER MEMBRANE PROTEIN YEBZ"/>
    <property type="match status" value="1"/>
</dbReference>